<proteinExistence type="predicted"/>
<evidence type="ECO:0000259" key="10">
    <source>
        <dbReference type="PROSITE" id="PS50262"/>
    </source>
</evidence>
<dbReference type="EMBL" id="SUNJ01010522">
    <property type="protein sequence ID" value="TPP59593.1"/>
    <property type="molecule type" value="Genomic_DNA"/>
</dbReference>
<keyword evidence="4 9" id="KW-1133">Transmembrane helix</keyword>
<keyword evidence="8" id="KW-0807">Transducer</keyword>
<reference evidence="11 12" key="1">
    <citation type="submission" date="2019-04" db="EMBL/GenBank/DDBJ databases">
        <title>Annotation for the trematode Fasciola gigantica.</title>
        <authorList>
            <person name="Choi Y.-J."/>
        </authorList>
    </citation>
    <scope>NUCLEOTIDE SEQUENCE [LARGE SCALE GENOMIC DNA]</scope>
    <source>
        <strain evidence="11">Uganda_cow_1</strain>
    </source>
</reference>
<dbReference type="GO" id="GO:0005886">
    <property type="term" value="C:plasma membrane"/>
    <property type="evidence" value="ECO:0007669"/>
    <property type="project" value="UniProtKB-SubCell"/>
</dbReference>
<name>A0A504YEN9_FASGI</name>
<feature type="transmembrane region" description="Helical" evidence="9">
    <location>
        <begin position="141"/>
        <end position="161"/>
    </location>
</feature>
<feature type="transmembrane region" description="Helical" evidence="9">
    <location>
        <begin position="61"/>
        <end position="87"/>
    </location>
</feature>
<evidence type="ECO:0000256" key="6">
    <source>
        <dbReference type="ARBA" id="ARBA00023136"/>
    </source>
</evidence>
<organism evidence="11 12">
    <name type="scientific">Fasciola gigantica</name>
    <name type="common">Giant liver fluke</name>
    <dbReference type="NCBI Taxonomy" id="46835"/>
    <lineage>
        <taxon>Eukaryota</taxon>
        <taxon>Metazoa</taxon>
        <taxon>Spiralia</taxon>
        <taxon>Lophotrochozoa</taxon>
        <taxon>Platyhelminthes</taxon>
        <taxon>Trematoda</taxon>
        <taxon>Digenea</taxon>
        <taxon>Plagiorchiida</taxon>
        <taxon>Echinostomata</taxon>
        <taxon>Echinostomatoidea</taxon>
        <taxon>Fasciolidae</taxon>
        <taxon>Fasciola</taxon>
    </lineage>
</organism>
<dbReference type="InterPro" id="IPR017452">
    <property type="entry name" value="GPCR_Rhodpsn_7TM"/>
</dbReference>
<keyword evidence="6 9" id="KW-0472">Membrane</keyword>
<comment type="caution">
    <text evidence="11">The sequence shown here is derived from an EMBL/GenBank/DDBJ whole genome shotgun (WGS) entry which is preliminary data.</text>
</comment>
<comment type="subcellular location">
    <subcellularLocation>
        <location evidence="1">Cell membrane</location>
        <topology evidence="1">Multi-pass membrane protein</topology>
    </subcellularLocation>
</comment>
<keyword evidence="3 9" id="KW-0812">Transmembrane</keyword>
<dbReference type="PRINTS" id="PR00237">
    <property type="entry name" value="GPCRRHODOPSN"/>
</dbReference>
<evidence type="ECO:0000256" key="3">
    <source>
        <dbReference type="ARBA" id="ARBA00022692"/>
    </source>
</evidence>
<evidence type="ECO:0000256" key="2">
    <source>
        <dbReference type="ARBA" id="ARBA00022475"/>
    </source>
</evidence>
<gene>
    <name evidence="11" type="ORF">FGIG_03894</name>
</gene>
<evidence type="ECO:0000313" key="11">
    <source>
        <dbReference type="EMBL" id="TPP59593.1"/>
    </source>
</evidence>
<evidence type="ECO:0000256" key="8">
    <source>
        <dbReference type="ARBA" id="ARBA00023224"/>
    </source>
</evidence>
<dbReference type="AlphaFoldDB" id="A0A504YEN9"/>
<keyword evidence="7" id="KW-0675">Receptor</keyword>
<feature type="domain" description="G-protein coupled receptors family 1 profile" evidence="10">
    <location>
        <begin position="40"/>
        <end position="210"/>
    </location>
</feature>
<dbReference type="STRING" id="46835.A0A504YEN9"/>
<feature type="transmembrane region" description="Helical" evidence="9">
    <location>
        <begin position="27"/>
        <end position="49"/>
    </location>
</feature>
<dbReference type="PROSITE" id="PS50262">
    <property type="entry name" value="G_PROTEIN_RECEP_F1_2"/>
    <property type="match status" value="1"/>
</dbReference>
<dbReference type="PANTHER" id="PTHR24248">
    <property type="entry name" value="ADRENERGIC RECEPTOR-RELATED G-PROTEIN COUPLED RECEPTOR"/>
    <property type="match status" value="1"/>
</dbReference>
<dbReference type="Proteomes" id="UP000316759">
    <property type="component" value="Unassembled WGS sequence"/>
</dbReference>
<evidence type="ECO:0000313" key="12">
    <source>
        <dbReference type="Proteomes" id="UP000316759"/>
    </source>
</evidence>
<keyword evidence="2" id="KW-1003">Cell membrane</keyword>
<protein>
    <recommendedName>
        <fullName evidence="10">G-protein coupled receptors family 1 profile domain-containing protein</fullName>
    </recommendedName>
</protein>
<evidence type="ECO:0000256" key="1">
    <source>
        <dbReference type="ARBA" id="ARBA00004651"/>
    </source>
</evidence>
<feature type="transmembrane region" description="Helical" evidence="9">
    <location>
        <begin position="187"/>
        <end position="208"/>
    </location>
</feature>
<dbReference type="Gene3D" id="1.20.1070.10">
    <property type="entry name" value="Rhodopsin 7-helix transmembrane proteins"/>
    <property type="match status" value="1"/>
</dbReference>
<dbReference type="Pfam" id="PF00001">
    <property type="entry name" value="7tm_1"/>
    <property type="match status" value="1"/>
</dbReference>
<keyword evidence="5" id="KW-0297">G-protein coupled receptor</keyword>
<sequence length="343" mass="38518">MRNNTLSEVTNAVQITNYTVTKNGILFVMYIALLVVVFVDNTLVIMIVITSKQFRRPPDVFITSLAVSDLLMSLGPIPMASIFAYHGYWPSEYTGLCNFWIGSFVFLGSASMYNLASMSVDRLIACTRPIRYRTTSMKARVMLLITISWIIPFILILTSLVKGTASVSEGGKCFGRLELRIRASNTLFGFVITCTVVTGSSLCIIRVLQTRNHGSITSRHNATSVSSDLVQCRVPSAPIHSTCIQQLSTSRKTSNSTLFQLSLERGGYSHFTHLTPRLQSLAFHFSLSLSTRKYVSRMRIPMIRELMEIYFSQHIPQSGKGKKCNIIFYLKFKLEDSRGQMLI</sequence>
<dbReference type="GO" id="GO:0004930">
    <property type="term" value="F:G protein-coupled receptor activity"/>
    <property type="evidence" value="ECO:0007669"/>
    <property type="project" value="UniProtKB-KW"/>
</dbReference>
<evidence type="ECO:0000256" key="4">
    <source>
        <dbReference type="ARBA" id="ARBA00022989"/>
    </source>
</evidence>
<dbReference type="SUPFAM" id="SSF81321">
    <property type="entry name" value="Family A G protein-coupled receptor-like"/>
    <property type="match status" value="1"/>
</dbReference>
<dbReference type="InterPro" id="IPR000276">
    <property type="entry name" value="GPCR_Rhodpsn"/>
</dbReference>
<accession>A0A504YEN9</accession>
<evidence type="ECO:0000256" key="9">
    <source>
        <dbReference type="SAM" id="Phobius"/>
    </source>
</evidence>
<evidence type="ECO:0000256" key="5">
    <source>
        <dbReference type="ARBA" id="ARBA00023040"/>
    </source>
</evidence>
<dbReference type="OrthoDB" id="6376512at2759"/>
<keyword evidence="12" id="KW-1185">Reference proteome</keyword>
<feature type="transmembrane region" description="Helical" evidence="9">
    <location>
        <begin position="99"/>
        <end position="120"/>
    </location>
</feature>
<evidence type="ECO:0000256" key="7">
    <source>
        <dbReference type="ARBA" id="ARBA00023170"/>
    </source>
</evidence>